<dbReference type="GO" id="GO:0005829">
    <property type="term" value="C:cytosol"/>
    <property type="evidence" value="ECO:0007669"/>
    <property type="project" value="TreeGrafter"/>
</dbReference>
<dbReference type="InterPro" id="IPR036812">
    <property type="entry name" value="NAD(P)_OxRdtase_dom_sf"/>
</dbReference>
<dbReference type="GO" id="GO:0016491">
    <property type="term" value="F:oxidoreductase activity"/>
    <property type="evidence" value="ECO:0007669"/>
    <property type="project" value="UniProtKB-KW"/>
</dbReference>
<evidence type="ECO:0000313" key="3">
    <source>
        <dbReference type="EMBL" id="CAA9354516.1"/>
    </source>
</evidence>
<dbReference type="Pfam" id="PF00248">
    <property type="entry name" value="Aldo_ket_red"/>
    <property type="match status" value="1"/>
</dbReference>
<organism evidence="3">
    <name type="scientific">uncultured Nocardioidaceae bacterium</name>
    <dbReference type="NCBI Taxonomy" id="253824"/>
    <lineage>
        <taxon>Bacteria</taxon>
        <taxon>Bacillati</taxon>
        <taxon>Actinomycetota</taxon>
        <taxon>Actinomycetes</taxon>
        <taxon>Propionibacteriales</taxon>
        <taxon>Nocardioidaceae</taxon>
        <taxon>environmental samples</taxon>
    </lineage>
</organism>
<dbReference type="InterPro" id="IPR050523">
    <property type="entry name" value="AKR_Detox_Biosynth"/>
</dbReference>
<dbReference type="AlphaFoldDB" id="A0A6J4MB96"/>
<gene>
    <name evidence="3" type="ORF">AVDCRST_MAG29-2500</name>
</gene>
<name>A0A6J4MB96_9ACTN</name>
<evidence type="ECO:0000256" key="1">
    <source>
        <dbReference type="ARBA" id="ARBA00023002"/>
    </source>
</evidence>
<feature type="domain" description="NADP-dependent oxidoreductase" evidence="2">
    <location>
        <begin position="15"/>
        <end position="305"/>
    </location>
</feature>
<dbReference type="PANTHER" id="PTHR43364">
    <property type="entry name" value="NADH-SPECIFIC METHYLGLYOXAL REDUCTASE-RELATED"/>
    <property type="match status" value="1"/>
</dbReference>
<evidence type="ECO:0000259" key="2">
    <source>
        <dbReference type="Pfam" id="PF00248"/>
    </source>
</evidence>
<keyword evidence="1" id="KW-0560">Oxidoreductase</keyword>
<accession>A0A6J4MB96</accession>
<dbReference type="InterPro" id="IPR023210">
    <property type="entry name" value="NADP_OxRdtase_dom"/>
</dbReference>
<proteinExistence type="predicted"/>
<sequence>MRYRMLGKTGIQVSEISLGLWAVGGDAWGPVEDDESLAAMRTAFDAGVNFFDTADVYGRGHSEELLGRFLADVPRQDVYVATKGGLWRGRQPNPYVDEQMVVEDCEASLRRLGVDYIDVYQDHVWWDENTEVFAAALKRLKEQGKVRFVGLSANDHEYVRHFDDAIGGMDTLQLDYSMLNREPEDATLPYCEANGVGVIVRGPLAMGKLAGKFTADSEFPAGDIRGEWVHGEQRAGYLRDLATVGRLSFLADERTLAQAALAYVLAHPTVSTTIPGAKRPSQVTDNVAAVDHPLSDQELERIAAALSQPAADTER</sequence>
<dbReference type="EMBL" id="CADCUG010000145">
    <property type="protein sequence ID" value="CAA9354516.1"/>
    <property type="molecule type" value="Genomic_DNA"/>
</dbReference>
<dbReference type="SUPFAM" id="SSF51430">
    <property type="entry name" value="NAD(P)-linked oxidoreductase"/>
    <property type="match status" value="1"/>
</dbReference>
<dbReference type="Gene3D" id="3.20.20.100">
    <property type="entry name" value="NADP-dependent oxidoreductase domain"/>
    <property type="match status" value="1"/>
</dbReference>
<reference evidence="3" key="1">
    <citation type="submission" date="2020-02" db="EMBL/GenBank/DDBJ databases">
        <authorList>
            <person name="Meier V. D."/>
        </authorList>
    </citation>
    <scope>NUCLEOTIDE SEQUENCE</scope>
    <source>
        <strain evidence="3">AVDCRST_MAG29</strain>
    </source>
</reference>
<protein>
    <recommendedName>
        <fullName evidence="2">NADP-dependent oxidoreductase domain-containing protein</fullName>
    </recommendedName>
</protein>
<dbReference type="PANTHER" id="PTHR43364:SF4">
    <property type="entry name" value="NAD(P)-LINKED OXIDOREDUCTASE SUPERFAMILY PROTEIN"/>
    <property type="match status" value="1"/>
</dbReference>